<accession>A0A1V4K3E1</accession>
<dbReference type="EMBL" id="LSYS01004912">
    <property type="protein sequence ID" value="OPJ78883.1"/>
    <property type="molecule type" value="Genomic_DNA"/>
</dbReference>
<dbReference type="Proteomes" id="UP000190648">
    <property type="component" value="Unassembled WGS sequence"/>
</dbReference>
<name>A0A1V4K3E1_PATFA</name>
<evidence type="ECO:0000256" key="1">
    <source>
        <dbReference type="SAM" id="MobiDB-lite"/>
    </source>
</evidence>
<keyword evidence="3" id="KW-1185">Reference proteome</keyword>
<feature type="compositionally biased region" description="Basic and acidic residues" evidence="1">
    <location>
        <begin position="19"/>
        <end position="28"/>
    </location>
</feature>
<reference evidence="2 3" key="1">
    <citation type="submission" date="2016-02" db="EMBL/GenBank/DDBJ databases">
        <title>Band-tailed pigeon sequencing and assembly.</title>
        <authorList>
            <person name="Soares A.E."/>
            <person name="Novak B.J."/>
            <person name="Rice E.S."/>
            <person name="O'Connell B."/>
            <person name="Chang D."/>
            <person name="Weber S."/>
            <person name="Shapiro B."/>
        </authorList>
    </citation>
    <scope>NUCLEOTIDE SEQUENCE [LARGE SCALE GENOMIC DNA]</scope>
    <source>
        <strain evidence="2">BTP2013</strain>
        <tissue evidence="2">Blood</tissue>
    </source>
</reference>
<feature type="compositionally biased region" description="Low complexity" evidence="1">
    <location>
        <begin position="55"/>
        <end position="64"/>
    </location>
</feature>
<feature type="region of interest" description="Disordered" evidence="1">
    <location>
        <begin position="1"/>
        <end position="95"/>
    </location>
</feature>
<sequence length="95" mass="9831">MTSSRRGGKGAGPGAARLRTQEFGRDPGVRVTPPPPGPSPMDVTYAVITKPRRVGGATSGSDPSPSGPSPSPAGFNSRIRKPKGPREPPADWTRT</sequence>
<protein>
    <submittedName>
        <fullName evidence="2">Uncharacterized protein</fullName>
    </submittedName>
</protein>
<feature type="compositionally biased region" description="Basic and acidic residues" evidence="1">
    <location>
        <begin position="84"/>
        <end position="95"/>
    </location>
</feature>
<evidence type="ECO:0000313" key="2">
    <source>
        <dbReference type="EMBL" id="OPJ78883.1"/>
    </source>
</evidence>
<gene>
    <name evidence="2" type="ORF">AV530_012301</name>
</gene>
<comment type="caution">
    <text evidence="2">The sequence shown here is derived from an EMBL/GenBank/DDBJ whole genome shotgun (WGS) entry which is preliminary data.</text>
</comment>
<dbReference type="AlphaFoldDB" id="A0A1V4K3E1"/>
<evidence type="ECO:0000313" key="3">
    <source>
        <dbReference type="Proteomes" id="UP000190648"/>
    </source>
</evidence>
<proteinExistence type="predicted"/>
<organism evidence="2 3">
    <name type="scientific">Patagioenas fasciata monilis</name>
    <dbReference type="NCBI Taxonomy" id="372326"/>
    <lineage>
        <taxon>Eukaryota</taxon>
        <taxon>Metazoa</taxon>
        <taxon>Chordata</taxon>
        <taxon>Craniata</taxon>
        <taxon>Vertebrata</taxon>
        <taxon>Euteleostomi</taxon>
        <taxon>Archelosauria</taxon>
        <taxon>Archosauria</taxon>
        <taxon>Dinosauria</taxon>
        <taxon>Saurischia</taxon>
        <taxon>Theropoda</taxon>
        <taxon>Coelurosauria</taxon>
        <taxon>Aves</taxon>
        <taxon>Neognathae</taxon>
        <taxon>Neoaves</taxon>
        <taxon>Columbimorphae</taxon>
        <taxon>Columbiformes</taxon>
        <taxon>Columbidae</taxon>
        <taxon>Patagioenas</taxon>
    </lineage>
</organism>